<dbReference type="AlphaFoldDB" id="A0A5C6CDL5"/>
<evidence type="ECO:0000313" key="1">
    <source>
        <dbReference type="EMBL" id="TWU21456.1"/>
    </source>
</evidence>
<reference evidence="1 2" key="1">
    <citation type="submission" date="2019-02" db="EMBL/GenBank/DDBJ databases">
        <title>Deep-cultivation of Planctomycetes and their phenomic and genomic characterization uncovers novel biology.</title>
        <authorList>
            <person name="Wiegand S."/>
            <person name="Jogler M."/>
            <person name="Boedeker C."/>
            <person name="Pinto D."/>
            <person name="Vollmers J."/>
            <person name="Rivas-Marin E."/>
            <person name="Kohn T."/>
            <person name="Peeters S.H."/>
            <person name="Heuer A."/>
            <person name="Rast P."/>
            <person name="Oberbeckmann S."/>
            <person name="Bunk B."/>
            <person name="Jeske O."/>
            <person name="Meyerdierks A."/>
            <person name="Storesund J.E."/>
            <person name="Kallscheuer N."/>
            <person name="Luecker S."/>
            <person name="Lage O.M."/>
            <person name="Pohl T."/>
            <person name="Merkel B.J."/>
            <person name="Hornburger P."/>
            <person name="Mueller R.-W."/>
            <person name="Bruemmer F."/>
            <person name="Labrenz M."/>
            <person name="Spormann A.M."/>
            <person name="Op Den Camp H."/>
            <person name="Overmann J."/>
            <person name="Amann R."/>
            <person name="Jetten M.S.M."/>
            <person name="Mascher T."/>
            <person name="Medema M.H."/>
            <person name="Devos D.P."/>
            <person name="Kaster A.-K."/>
            <person name="Ovreas L."/>
            <person name="Rohde M."/>
            <person name="Galperin M.Y."/>
            <person name="Jogler C."/>
        </authorList>
    </citation>
    <scope>NUCLEOTIDE SEQUENCE [LARGE SCALE GENOMIC DNA]</scope>
    <source>
        <strain evidence="1 2">Pla52o</strain>
    </source>
</reference>
<organism evidence="1 2">
    <name type="scientific">Novipirellula galeiformis</name>
    <dbReference type="NCBI Taxonomy" id="2528004"/>
    <lineage>
        <taxon>Bacteria</taxon>
        <taxon>Pseudomonadati</taxon>
        <taxon>Planctomycetota</taxon>
        <taxon>Planctomycetia</taxon>
        <taxon>Pirellulales</taxon>
        <taxon>Pirellulaceae</taxon>
        <taxon>Novipirellula</taxon>
    </lineage>
</organism>
<name>A0A5C6CDL5_9BACT</name>
<protein>
    <submittedName>
        <fullName evidence="1">Uncharacterized protein</fullName>
    </submittedName>
</protein>
<evidence type="ECO:0000313" key="2">
    <source>
        <dbReference type="Proteomes" id="UP000316304"/>
    </source>
</evidence>
<sequence length="36" mass="3961">MIYGLIVPTFLTLYVVSALYASLGETFGIHPIDESE</sequence>
<dbReference type="Proteomes" id="UP000316304">
    <property type="component" value="Unassembled WGS sequence"/>
</dbReference>
<proteinExistence type="predicted"/>
<dbReference type="EMBL" id="SJPT01000006">
    <property type="protein sequence ID" value="TWU21456.1"/>
    <property type="molecule type" value="Genomic_DNA"/>
</dbReference>
<gene>
    <name evidence="1" type="ORF">Pla52o_36410</name>
</gene>
<comment type="caution">
    <text evidence="1">The sequence shown here is derived from an EMBL/GenBank/DDBJ whole genome shotgun (WGS) entry which is preliminary data.</text>
</comment>
<accession>A0A5C6CDL5</accession>
<keyword evidence="2" id="KW-1185">Reference proteome</keyword>